<feature type="domain" description="DinB-like" evidence="1">
    <location>
        <begin position="22"/>
        <end position="146"/>
    </location>
</feature>
<dbReference type="STRING" id="652787.SAMN05216490_0516"/>
<gene>
    <name evidence="2" type="ORF">SAMN05216490_0516</name>
</gene>
<name>A0A1H1PBX4_MUCMA</name>
<evidence type="ECO:0000313" key="3">
    <source>
        <dbReference type="Proteomes" id="UP000199679"/>
    </source>
</evidence>
<protein>
    <submittedName>
        <fullName evidence="2">DinB superfamily protein</fullName>
    </submittedName>
</protein>
<evidence type="ECO:0000259" key="1">
    <source>
        <dbReference type="Pfam" id="PF12867"/>
    </source>
</evidence>
<dbReference type="Proteomes" id="UP000199679">
    <property type="component" value="Chromosome I"/>
</dbReference>
<accession>A0A1H1PBX4</accession>
<sequence length="157" mass="17934">MDNNNKTLVKELTKLLLGGNAHADMKTAVKGLPAELRGAVPDKLPYSIWQLVEHIRIAQWDMLRFCMDPHHKSPKWPEEYWPKESAPKNDEAWNESLEQINNDLDEFIGILEHSNLYEQIPGGSGQTILLEALQMADHTSYHVGEIIAIRRLLGAWK</sequence>
<dbReference type="Pfam" id="PF12867">
    <property type="entry name" value="DinB_2"/>
    <property type="match status" value="1"/>
</dbReference>
<dbReference type="InterPro" id="IPR024775">
    <property type="entry name" value="DinB-like"/>
</dbReference>
<dbReference type="RefSeq" id="WP_091368790.1">
    <property type="nucleotide sequence ID" value="NZ_LT629740.1"/>
</dbReference>
<organism evidence="2 3">
    <name type="scientific">Mucilaginibacter mallensis</name>
    <dbReference type="NCBI Taxonomy" id="652787"/>
    <lineage>
        <taxon>Bacteria</taxon>
        <taxon>Pseudomonadati</taxon>
        <taxon>Bacteroidota</taxon>
        <taxon>Sphingobacteriia</taxon>
        <taxon>Sphingobacteriales</taxon>
        <taxon>Sphingobacteriaceae</taxon>
        <taxon>Mucilaginibacter</taxon>
    </lineage>
</organism>
<proteinExistence type="predicted"/>
<dbReference type="SUPFAM" id="SSF109854">
    <property type="entry name" value="DinB/YfiT-like putative metalloenzymes"/>
    <property type="match status" value="1"/>
</dbReference>
<dbReference type="Gene3D" id="1.20.120.450">
    <property type="entry name" value="dinb family like domain"/>
    <property type="match status" value="1"/>
</dbReference>
<dbReference type="InterPro" id="IPR034660">
    <property type="entry name" value="DinB/YfiT-like"/>
</dbReference>
<dbReference type="EMBL" id="LT629740">
    <property type="protein sequence ID" value="SDS08766.1"/>
    <property type="molecule type" value="Genomic_DNA"/>
</dbReference>
<evidence type="ECO:0000313" key="2">
    <source>
        <dbReference type="EMBL" id="SDS08766.1"/>
    </source>
</evidence>
<dbReference type="OrthoDB" id="9798830at2"/>
<reference evidence="2 3" key="1">
    <citation type="submission" date="2016-10" db="EMBL/GenBank/DDBJ databases">
        <authorList>
            <person name="de Groot N.N."/>
        </authorList>
    </citation>
    <scope>NUCLEOTIDE SEQUENCE [LARGE SCALE GENOMIC DNA]</scope>
    <source>
        <strain evidence="2 3">MP1X4</strain>
    </source>
</reference>
<dbReference type="AlphaFoldDB" id="A0A1H1PBX4"/>
<keyword evidence="3" id="KW-1185">Reference proteome</keyword>